<keyword evidence="5 16" id="KW-0679">Respiratory chain</keyword>
<dbReference type="EC" id="7.1.1.9" evidence="17"/>
<comment type="cofactor">
    <cofactor evidence="17">
        <name>Cu cation</name>
        <dbReference type="ChEBI" id="CHEBI:23378"/>
    </cofactor>
    <text evidence="17">Binds a copper A center.</text>
</comment>
<accession>A0A2U2BA07</accession>
<evidence type="ECO:0000259" key="19">
    <source>
        <dbReference type="PROSITE" id="PS50857"/>
    </source>
</evidence>
<evidence type="ECO:0000256" key="12">
    <source>
        <dbReference type="ARBA" id="ARBA00023008"/>
    </source>
</evidence>
<dbReference type="Gene3D" id="1.10.287.90">
    <property type="match status" value="1"/>
</dbReference>
<keyword evidence="13 18" id="KW-0472">Membrane</keyword>
<dbReference type="OrthoDB" id="9781261at2"/>
<dbReference type="SUPFAM" id="SSF46626">
    <property type="entry name" value="Cytochrome c"/>
    <property type="match status" value="1"/>
</dbReference>
<keyword evidence="10 18" id="KW-1133">Transmembrane helix</keyword>
<dbReference type="Pfam" id="PF00116">
    <property type="entry name" value="COX2"/>
    <property type="match status" value="1"/>
</dbReference>
<evidence type="ECO:0000259" key="21">
    <source>
        <dbReference type="PROSITE" id="PS51007"/>
    </source>
</evidence>
<dbReference type="Proteomes" id="UP000244956">
    <property type="component" value="Unassembled WGS sequence"/>
</dbReference>
<feature type="transmembrane region" description="Helical" evidence="18">
    <location>
        <begin position="15"/>
        <end position="39"/>
    </location>
</feature>
<dbReference type="InterPro" id="IPR008972">
    <property type="entry name" value="Cupredoxin"/>
</dbReference>
<evidence type="ECO:0000256" key="10">
    <source>
        <dbReference type="ARBA" id="ARBA00022989"/>
    </source>
</evidence>
<evidence type="ECO:0000259" key="20">
    <source>
        <dbReference type="PROSITE" id="PS50999"/>
    </source>
</evidence>
<dbReference type="Gene3D" id="2.60.40.420">
    <property type="entry name" value="Cupredoxins - blue copper proteins"/>
    <property type="match status" value="1"/>
</dbReference>
<keyword evidence="9 16" id="KW-0249">Electron transport</keyword>
<dbReference type="NCBIfam" id="TIGR02866">
    <property type="entry name" value="CoxB"/>
    <property type="match status" value="1"/>
</dbReference>
<evidence type="ECO:0000256" key="6">
    <source>
        <dbReference type="ARBA" id="ARBA00022692"/>
    </source>
</evidence>
<evidence type="ECO:0000313" key="23">
    <source>
        <dbReference type="Proteomes" id="UP000244956"/>
    </source>
</evidence>
<evidence type="ECO:0000256" key="1">
    <source>
        <dbReference type="ARBA" id="ARBA00004141"/>
    </source>
</evidence>
<evidence type="ECO:0000256" key="8">
    <source>
        <dbReference type="ARBA" id="ARBA00022967"/>
    </source>
</evidence>
<dbReference type="Pfam" id="PF02790">
    <property type="entry name" value="COX2_TM"/>
    <property type="match status" value="1"/>
</dbReference>
<evidence type="ECO:0000256" key="15">
    <source>
        <dbReference type="PROSITE-ProRule" id="PRU00433"/>
    </source>
</evidence>
<dbReference type="PANTHER" id="PTHR22888:SF9">
    <property type="entry name" value="CYTOCHROME C OXIDASE SUBUNIT 2"/>
    <property type="match status" value="1"/>
</dbReference>
<dbReference type="RefSeq" id="WP_109263988.1">
    <property type="nucleotide sequence ID" value="NZ_QEWP01000005.1"/>
</dbReference>
<keyword evidence="11 15" id="KW-0408">Iron</keyword>
<dbReference type="GO" id="GO:0004129">
    <property type="term" value="F:cytochrome-c oxidase activity"/>
    <property type="evidence" value="ECO:0007669"/>
    <property type="project" value="UniProtKB-EC"/>
</dbReference>
<dbReference type="GO" id="GO:0016491">
    <property type="term" value="F:oxidoreductase activity"/>
    <property type="evidence" value="ECO:0007669"/>
    <property type="project" value="InterPro"/>
</dbReference>
<dbReference type="GO" id="GO:0020037">
    <property type="term" value="F:heme binding"/>
    <property type="evidence" value="ECO:0007669"/>
    <property type="project" value="InterPro"/>
</dbReference>
<proteinExistence type="inferred from homology"/>
<keyword evidence="23" id="KW-1185">Reference proteome</keyword>
<dbReference type="PROSITE" id="PS00078">
    <property type="entry name" value="COX2"/>
    <property type="match status" value="1"/>
</dbReference>
<evidence type="ECO:0000256" key="4">
    <source>
        <dbReference type="ARBA" id="ARBA00022617"/>
    </source>
</evidence>
<keyword evidence="12 17" id="KW-0186">Copper</keyword>
<dbReference type="InterPro" id="IPR009056">
    <property type="entry name" value="Cyt_c-like_dom"/>
</dbReference>
<dbReference type="Gene3D" id="1.10.760.10">
    <property type="entry name" value="Cytochrome c-like domain"/>
    <property type="match status" value="1"/>
</dbReference>
<dbReference type="InterPro" id="IPR011759">
    <property type="entry name" value="Cyt_c_oxidase_su2_TM_dom"/>
</dbReference>
<evidence type="ECO:0000256" key="5">
    <source>
        <dbReference type="ARBA" id="ARBA00022660"/>
    </source>
</evidence>
<comment type="function">
    <text evidence="14 17">Subunits I and II form the functional core of the enzyme complex. Electrons originating in cytochrome c are transferred via heme a and Cu(A) to the binuclear center formed by heme a3 and Cu(B).</text>
</comment>
<dbReference type="InterPro" id="IPR045187">
    <property type="entry name" value="CcO_II"/>
</dbReference>
<organism evidence="22 23">
    <name type="scientific">Marinilabilia rubra</name>
    <dbReference type="NCBI Taxonomy" id="2162893"/>
    <lineage>
        <taxon>Bacteria</taxon>
        <taxon>Pseudomonadati</taxon>
        <taxon>Bacteroidota</taxon>
        <taxon>Bacteroidia</taxon>
        <taxon>Marinilabiliales</taxon>
        <taxon>Marinilabiliaceae</taxon>
        <taxon>Marinilabilia</taxon>
    </lineage>
</organism>
<keyword evidence="6 16" id="KW-0812">Transmembrane</keyword>
<sequence length="305" mass="34715">MFDGASNLAQGVDNAFFFIFAVAFVFIVGITAFMIYIVVKYKRSKGKPAMQFSRNIKLEVIWTVIPLILVILMFYYGWVGFAPMRKVPKDALEITAIGRMWEWEFDYGDGKVAKELVIPVNKPVRLNLKSEDVNHSLFIPAFRVKEDVVPGYDNYLWFTPYYIGDYEILCTEYCGLLHSSMVSKTRVLAEEEYEDWLANLEATGDIPDPEGLVLLRETGCLACHSLDGSKLVGPSFKGVYNSERVVVDSNEEITIVADEEYLKRSIYEPDEQLVKGFNKGLMQSYEGTVTGEEADLMIDYLKELE</sequence>
<dbReference type="PROSITE" id="PS51007">
    <property type="entry name" value="CYTC"/>
    <property type="match status" value="1"/>
</dbReference>
<dbReference type="PROSITE" id="PS50857">
    <property type="entry name" value="COX2_CUA"/>
    <property type="match status" value="1"/>
</dbReference>
<feature type="domain" description="Cytochrome c" evidence="21">
    <location>
        <begin position="204"/>
        <end position="305"/>
    </location>
</feature>
<dbReference type="GO" id="GO:0042773">
    <property type="term" value="P:ATP synthesis coupled electron transport"/>
    <property type="evidence" value="ECO:0007669"/>
    <property type="project" value="TreeGrafter"/>
</dbReference>
<keyword evidence="8" id="KW-1278">Translocase</keyword>
<evidence type="ECO:0000256" key="11">
    <source>
        <dbReference type="ARBA" id="ARBA00023004"/>
    </source>
</evidence>
<dbReference type="CDD" id="cd13915">
    <property type="entry name" value="CuRO_HCO_II_like_2"/>
    <property type="match status" value="1"/>
</dbReference>
<feature type="domain" description="Cytochrome oxidase subunit II transmembrane region profile" evidence="20">
    <location>
        <begin position="1"/>
        <end position="88"/>
    </location>
</feature>
<comment type="subcellular location">
    <subcellularLocation>
        <location evidence="16">Cell membrane</location>
        <topology evidence="16">Multi-pass membrane protein</topology>
    </subcellularLocation>
    <subcellularLocation>
        <location evidence="1">Membrane</location>
        <topology evidence="1">Multi-pass membrane protein</topology>
    </subcellularLocation>
</comment>
<gene>
    <name evidence="22" type="primary">coxB</name>
    <name evidence="22" type="ORF">DDZ16_08330</name>
</gene>
<dbReference type="EMBL" id="QEWP01000005">
    <property type="protein sequence ID" value="PWD99887.1"/>
    <property type="molecule type" value="Genomic_DNA"/>
</dbReference>
<dbReference type="PANTHER" id="PTHR22888">
    <property type="entry name" value="CYTOCHROME C OXIDASE, SUBUNIT II"/>
    <property type="match status" value="1"/>
</dbReference>
<name>A0A2U2BA07_9BACT</name>
<reference evidence="22 23" key="1">
    <citation type="submission" date="2018-05" db="EMBL/GenBank/DDBJ databases">
        <title>Marinilabilia rubrum sp. nov., isolated from saltern sediment.</title>
        <authorList>
            <person name="Zhang R."/>
        </authorList>
    </citation>
    <scope>NUCLEOTIDE SEQUENCE [LARGE SCALE GENOMIC DNA]</scope>
    <source>
        <strain evidence="22 23">WTE16</strain>
    </source>
</reference>
<dbReference type="SUPFAM" id="SSF81464">
    <property type="entry name" value="Cytochrome c oxidase subunit II-like, transmembrane region"/>
    <property type="match status" value="1"/>
</dbReference>
<dbReference type="AlphaFoldDB" id="A0A2U2BA07"/>
<protein>
    <recommendedName>
        <fullName evidence="17">Cytochrome c oxidase subunit 2</fullName>
        <ecNumber evidence="17">7.1.1.9</ecNumber>
    </recommendedName>
</protein>
<dbReference type="InterPro" id="IPR002429">
    <property type="entry name" value="CcO_II-like_C"/>
</dbReference>
<evidence type="ECO:0000256" key="18">
    <source>
        <dbReference type="SAM" id="Phobius"/>
    </source>
</evidence>
<keyword evidence="7 15" id="KW-0479">Metal-binding</keyword>
<dbReference type="PROSITE" id="PS50999">
    <property type="entry name" value="COX2_TM"/>
    <property type="match status" value="1"/>
</dbReference>
<dbReference type="InterPro" id="IPR014222">
    <property type="entry name" value="Cyt_c_oxidase_su2"/>
</dbReference>
<evidence type="ECO:0000256" key="17">
    <source>
        <dbReference type="RuleBase" id="RU004024"/>
    </source>
</evidence>
<dbReference type="GO" id="GO:0005507">
    <property type="term" value="F:copper ion binding"/>
    <property type="evidence" value="ECO:0007669"/>
    <property type="project" value="InterPro"/>
</dbReference>
<keyword evidence="4 15" id="KW-0349">Heme</keyword>
<dbReference type="InterPro" id="IPR036909">
    <property type="entry name" value="Cyt_c-like_dom_sf"/>
</dbReference>
<feature type="transmembrane region" description="Helical" evidence="18">
    <location>
        <begin position="60"/>
        <end position="78"/>
    </location>
</feature>
<feature type="domain" description="Cytochrome oxidase subunit II copper A binding" evidence="19">
    <location>
        <begin position="89"/>
        <end position="199"/>
    </location>
</feature>
<keyword evidence="3 16" id="KW-0813">Transport</keyword>
<evidence type="ECO:0000313" key="22">
    <source>
        <dbReference type="EMBL" id="PWD99887.1"/>
    </source>
</evidence>
<evidence type="ECO:0000256" key="14">
    <source>
        <dbReference type="ARBA" id="ARBA00024688"/>
    </source>
</evidence>
<evidence type="ECO:0000256" key="2">
    <source>
        <dbReference type="ARBA" id="ARBA00007866"/>
    </source>
</evidence>
<evidence type="ECO:0000256" key="3">
    <source>
        <dbReference type="ARBA" id="ARBA00022448"/>
    </source>
</evidence>
<dbReference type="SUPFAM" id="SSF49503">
    <property type="entry name" value="Cupredoxins"/>
    <property type="match status" value="1"/>
</dbReference>
<comment type="similarity">
    <text evidence="2 16">Belongs to the cytochrome c oxidase subunit 2 family.</text>
</comment>
<comment type="caution">
    <text evidence="22">The sequence shown here is derived from an EMBL/GenBank/DDBJ whole genome shotgun (WGS) entry which is preliminary data.</text>
</comment>
<dbReference type="InterPro" id="IPR036257">
    <property type="entry name" value="Cyt_c_oxidase_su2_TM_sf"/>
</dbReference>
<dbReference type="InterPro" id="IPR001505">
    <property type="entry name" value="Copper_CuA"/>
</dbReference>
<dbReference type="GO" id="GO:0005886">
    <property type="term" value="C:plasma membrane"/>
    <property type="evidence" value="ECO:0007669"/>
    <property type="project" value="UniProtKB-SubCell"/>
</dbReference>
<evidence type="ECO:0000256" key="7">
    <source>
        <dbReference type="ARBA" id="ARBA00022723"/>
    </source>
</evidence>
<comment type="catalytic activity">
    <reaction evidence="17">
        <text>4 Fe(II)-[cytochrome c] + O2 + 8 H(+)(in) = 4 Fe(III)-[cytochrome c] + 2 H2O + 4 H(+)(out)</text>
        <dbReference type="Rhea" id="RHEA:11436"/>
        <dbReference type="Rhea" id="RHEA-COMP:10350"/>
        <dbReference type="Rhea" id="RHEA-COMP:14399"/>
        <dbReference type="ChEBI" id="CHEBI:15377"/>
        <dbReference type="ChEBI" id="CHEBI:15378"/>
        <dbReference type="ChEBI" id="CHEBI:15379"/>
        <dbReference type="ChEBI" id="CHEBI:29033"/>
        <dbReference type="ChEBI" id="CHEBI:29034"/>
        <dbReference type="EC" id="7.1.1.9"/>
    </reaction>
</comment>
<evidence type="ECO:0000256" key="13">
    <source>
        <dbReference type="ARBA" id="ARBA00023136"/>
    </source>
</evidence>
<evidence type="ECO:0000256" key="9">
    <source>
        <dbReference type="ARBA" id="ARBA00022982"/>
    </source>
</evidence>
<evidence type="ECO:0000256" key="16">
    <source>
        <dbReference type="RuleBase" id="RU000456"/>
    </source>
</evidence>